<keyword evidence="2" id="KW-1185">Reference proteome</keyword>
<proteinExistence type="predicted"/>
<evidence type="ECO:0000313" key="1">
    <source>
        <dbReference type="EMBL" id="CUS06495.1"/>
    </source>
</evidence>
<organism evidence="1 2">
    <name type="scientific">Acinetobacter phage Loki</name>
    <dbReference type="NCBI Taxonomy" id="1970374"/>
    <lineage>
        <taxon>Viruses</taxon>
        <taxon>Duplodnaviria</taxon>
        <taxon>Heunggongvirae</taxon>
        <taxon>Uroviricota</taxon>
        <taxon>Caudoviricetes</taxon>
        <taxon>Lokivirus</taxon>
        <taxon>Lokivirus loki</taxon>
    </lineage>
</organism>
<dbReference type="EMBL" id="LN890663">
    <property type="protein sequence ID" value="CUS06495.1"/>
    <property type="molecule type" value="Genomic_DNA"/>
</dbReference>
<dbReference type="RefSeq" id="YP_009626219.1">
    <property type="nucleotide sequence ID" value="NC_042137.1"/>
</dbReference>
<reference evidence="2" key="1">
    <citation type="submission" date="2015-10" db="EMBL/GenBank/DDBJ databases">
        <authorList>
            <person name="Turner D."/>
        </authorList>
    </citation>
    <scope>NUCLEOTIDE SEQUENCE [LARGE SCALE GENOMIC DNA]</scope>
</reference>
<accession>A0A0N7MKQ0</accession>
<dbReference type="GeneID" id="40103120"/>
<dbReference type="KEGG" id="vg:40103120"/>
<name>A0A0N7MKQ0_9CAUD</name>
<evidence type="ECO:0000313" key="2">
    <source>
        <dbReference type="Proteomes" id="UP000271981"/>
    </source>
</evidence>
<gene>
    <name evidence="1" type="primary">LOKI_34</name>
</gene>
<dbReference type="Proteomes" id="UP000271981">
    <property type="component" value="Genome"/>
</dbReference>
<protein>
    <submittedName>
        <fullName evidence="1">Uncharacterized protein</fullName>
    </submittedName>
</protein>
<sequence length="81" mass="9333">MDKVTLAKTIAAKINNYTQDEINAMIVIVCELHNVEFNELYKMVGNIYYQANRSKMAAVMKVKKNHLNRINFVIDEVAKTI</sequence>